<evidence type="ECO:0000313" key="2">
    <source>
        <dbReference type="Proteomes" id="UP000054564"/>
    </source>
</evidence>
<keyword evidence="2" id="KW-1185">Reference proteome</keyword>
<name>A0A0L0W295_9BASI</name>
<dbReference type="Proteomes" id="UP000054564">
    <property type="component" value="Unassembled WGS sequence"/>
</dbReference>
<protein>
    <submittedName>
        <fullName evidence="1">Uncharacterized protein</fullName>
    </submittedName>
</protein>
<comment type="caution">
    <text evidence="1">The sequence shown here is derived from an EMBL/GenBank/DDBJ whole genome shotgun (WGS) entry which is preliminary data.</text>
</comment>
<dbReference type="AlphaFoldDB" id="A0A0L0W295"/>
<evidence type="ECO:0000313" key="1">
    <source>
        <dbReference type="EMBL" id="KNF05621.1"/>
    </source>
</evidence>
<sequence>MGHFGNWCKEKAKCARWGRKNLQKFVTVTSDEISEKFIPFRPVIPIEFKHRDFLWSIIIRGRHIACCYRQMV</sequence>
<reference evidence="2" key="1">
    <citation type="submission" date="2014-03" db="EMBL/GenBank/DDBJ databases">
        <title>The Genome Sequence of Puccinia striiformis f. sp. tritici PST-78.</title>
        <authorList>
            <consortium name="The Broad Institute Genome Sequencing Platform"/>
            <person name="Cuomo C."/>
            <person name="Hulbert S."/>
            <person name="Chen X."/>
            <person name="Walker B."/>
            <person name="Young S.K."/>
            <person name="Zeng Q."/>
            <person name="Gargeya S."/>
            <person name="Fitzgerald M."/>
            <person name="Haas B."/>
            <person name="Abouelleil A."/>
            <person name="Alvarado L."/>
            <person name="Arachchi H.M."/>
            <person name="Berlin A.M."/>
            <person name="Chapman S.B."/>
            <person name="Goldberg J."/>
            <person name="Griggs A."/>
            <person name="Gujja S."/>
            <person name="Hansen M."/>
            <person name="Howarth C."/>
            <person name="Imamovic A."/>
            <person name="Larimer J."/>
            <person name="McCowan C."/>
            <person name="Montmayeur A."/>
            <person name="Murphy C."/>
            <person name="Neiman D."/>
            <person name="Pearson M."/>
            <person name="Priest M."/>
            <person name="Roberts A."/>
            <person name="Saif S."/>
            <person name="Shea T."/>
            <person name="Sisk P."/>
            <person name="Sykes S."/>
            <person name="Wortman J."/>
            <person name="Nusbaum C."/>
            <person name="Birren B."/>
        </authorList>
    </citation>
    <scope>NUCLEOTIDE SEQUENCE [LARGE SCALE GENOMIC DNA]</scope>
    <source>
        <strain evidence="2">race PST-78</strain>
    </source>
</reference>
<dbReference type="EMBL" id="AJIL01000007">
    <property type="protein sequence ID" value="KNF05621.1"/>
    <property type="molecule type" value="Genomic_DNA"/>
</dbReference>
<gene>
    <name evidence="1" type="ORF">PSTG_01430</name>
</gene>
<organism evidence="1 2">
    <name type="scientific">Puccinia striiformis f. sp. tritici PST-78</name>
    <dbReference type="NCBI Taxonomy" id="1165861"/>
    <lineage>
        <taxon>Eukaryota</taxon>
        <taxon>Fungi</taxon>
        <taxon>Dikarya</taxon>
        <taxon>Basidiomycota</taxon>
        <taxon>Pucciniomycotina</taxon>
        <taxon>Pucciniomycetes</taxon>
        <taxon>Pucciniales</taxon>
        <taxon>Pucciniaceae</taxon>
        <taxon>Puccinia</taxon>
    </lineage>
</organism>
<proteinExistence type="predicted"/>
<accession>A0A0L0W295</accession>